<dbReference type="RefSeq" id="WP_189827059.1">
    <property type="nucleotide sequence ID" value="NZ_BMVC01000018.1"/>
</dbReference>
<reference evidence="1" key="2">
    <citation type="submission" date="2020-09" db="EMBL/GenBank/DDBJ databases">
        <authorList>
            <person name="Sun Q."/>
            <person name="Ohkuma M."/>
        </authorList>
    </citation>
    <scope>NUCLEOTIDE SEQUENCE</scope>
    <source>
        <strain evidence="1">JCM 4637</strain>
    </source>
</reference>
<gene>
    <name evidence="1" type="ORF">GCM10010334_70380</name>
</gene>
<dbReference type="Proteomes" id="UP000638353">
    <property type="component" value="Unassembled WGS sequence"/>
</dbReference>
<name>A0A919CDS2_9ACTN</name>
<evidence type="ECO:0000313" key="2">
    <source>
        <dbReference type="Proteomes" id="UP000638353"/>
    </source>
</evidence>
<dbReference type="AlphaFoldDB" id="A0A919CDS2"/>
<proteinExistence type="predicted"/>
<accession>A0A919CDS2</accession>
<organism evidence="1 2">
    <name type="scientific">Streptomyces finlayi</name>
    <dbReference type="NCBI Taxonomy" id="67296"/>
    <lineage>
        <taxon>Bacteria</taxon>
        <taxon>Bacillati</taxon>
        <taxon>Actinomycetota</taxon>
        <taxon>Actinomycetes</taxon>
        <taxon>Kitasatosporales</taxon>
        <taxon>Streptomycetaceae</taxon>
        <taxon>Streptomyces</taxon>
    </lineage>
</organism>
<evidence type="ECO:0000313" key="1">
    <source>
        <dbReference type="EMBL" id="GHD12840.1"/>
    </source>
</evidence>
<dbReference type="EMBL" id="BMVC01000018">
    <property type="protein sequence ID" value="GHD12840.1"/>
    <property type="molecule type" value="Genomic_DNA"/>
</dbReference>
<reference evidence="1" key="1">
    <citation type="journal article" date="2014" name="Int. J. Syst. Evol. Microbiol.">
        <title>Complete genome sequence of Corynebacterium casei LMG S-19264T (=DSM 44701T), isolated from a smear-ripened cheese.</title>
        <authorList>
            <consortium name="US DOE Joint Genome Institute (JGI-PGF)"/>
            <person name="Walter F."/>
            <person name="Albersmeier A."/>
            <person name="Kalinowski J."/>
            <person name="Ruckert C."/>
        </authorList>
    </citation>
    <scope>NUCLEOTIDE SEQUENCE</scope>
    <source>
        <strain evidence="1">JCM 4637</strain>
    </source>
</reference>
<protein>
    <submittedName>
        <fullName evidence="1">Uncharacterized protein</fullName>
    </submittedName>
</protein>
<sequence>MMQGTVELLTQVPTVVALADGESDATQQAAVGTEGATKVLTKTGDWVATGSSASKAGRLTLPRFAAALA</sequence>
<comment type="caution">
    <text evidence="1">The sequence shown here is derived from an EMBL/GenBank/DDBJ whole genome shotgun (WGS) entry which is preliminary data.</text>
</comment>